<comment type="catalytic activity">
    <reaction evidence="11">
        <text>L-seryl-[protein] + ATP = O-phospho-L-seryl-[protein] + ADP + H(+)</text>
        <dbReference type="Rhea" id="RHEA:17989"/>
        <dbReference type="Rhea" id="RHEA-COMP:9863"/>
        <dbReference type="Rhea" id="RHEA-COMP:11604"/>
        <dbReference type="ChEBI" id="CHEBI:15378"/>
        <dbReference type="ChEBI" id="CHEBI:29999"/>
        <dbReference type="ChEBI" id="CHEBI:30616"/>
        <dbReference type="ChEBI" id="CHEBI:83421"/>
        <dbReference type="ChEBI" id="CHEBI:456216"/>
        <dbReference type="EC" id="2.7.11.17"/>
    </reaction>
</comment>
<dbReference type="GO" id="GO:0005516">
    <property type="term" value="F:calmodulin binding"/>
    <property type="evidence" value="ECO:0007669"/>
    <property type="project" value="UniProtKB-KW"/>
</dbReference>
<evidence type="ECO:0000256" key="12">
    <source>
        <dbReference type="PROSITE-ProRule" id="PRU10141"/>
    </source>
</evidence>
<dbReference type="Pfam" id="PF00069">
    <property type="entry name" value="Pkinase"/>
    <property type="match status" value="1"/>
</dbReference>
<keyword evidence="7" id="KW-0418">Kinase</keyword>
<dbReference type="GO" id="GO:0004683">
    <property type="term" value="F:calcium/calmodulin-dependent protein kinase activity"/>
    <property type="evidence" value="ECO:0007669"/>
    <property type="project" value="UniProtKB-EC"/>
</dbReference>
<dbReference type="Proteomes" id="UP001195483">
    <property type="component" value="Unassembled WGS sequence"/>
</dbReference>
<accession>A0AAE0SV98</accession>
<feature type="domain" description="Protein kinase" evidence="14">
    <location>
        <begin position="266"/>
        <end position="541"/>
    </location>
</feature>
<feature type="compositionally biased region" description="Basic and acidic residues" evidence="13">
    <location>
        <begin position="1"/>
        <end position="18"/>
    </location>
</feature>
<evidence type="ECO:0000259" key="14">
    <source>
        <dbReference type="PROSITE" id="PS50011"/>
    </source>
</evidence>
<evidence type="ECO:0000256" key="1">
    <source>
        <dbReference type="ARBA" id="ARBA00004496"/>
    </source>
</evidence>
<name>A0AAE0SV98_9BIVA</name>
<evidence type="ECO:0000313" key="16">
    <source>
        <dbReference type="Proteomes" id="UP001195483"/>
    </source>
</evidence>
<comment type="subcellular location">
    <subcellularLocation>
        <location evidence="1">Cytoplasm</location>
    </subcellularLocation>
</comment>
<comment type="catalytic activity">
    <reaction evidence="10">
        <text>L-threonyl-[protein] + ATP = O-phospho-L-threonyl-[protein] + ADP + H(+)</text>
        <dbReference type="Rhea" id="RHEA:46608"/>
        <dbReference type="Rhea" id="RHEA-COMP:11060"/>
        <dbReference type="Rhea" id="RHEA-COMP:11605"/>
        <dbReference type="ChEBI" id="CHEBI:15378"/>
        <dbReference type="ChEBI" id="CHEBI:30013"/>
        <dbReference type="ChEBI" id="CHEBI:30616"/>
        <dbReference type="ChEBI" id="CHEBI:61977"/>
        <dbReference type="ChEBI" id="CHEBI:456216"/>
        <dbReference type="EC" id="2.7.11.17"/>
    </reaction>
</comment>
<proteinExistence type="predicted"/>
<feature type="region of interest" description="Disordered" evidence="13">
    <location>
        <begin position="596"/>
        <end position="617"/>
    </location>
</feature>
<dbReference type="EC" id="2.7.11.17" evidence="2"/>
<dbReference type="PROSITE" id="PS00107">
    <property type="entry name" value="PROTEIN_KINASE_ATP"/>
    <property type="match status" value="1"/>
</dbReference>
<evidence type="ECO:0000313" key="15">
    <source>
        <dbReference type="EMBL" id="KAK3598345.1"/>
    </source>
</evidence>
<evidence type="ECO:0000256" key="13">
    <source>
        <dbReference type="SAM" id="MobiDB-lite"/>
    </source>
</evidence>
<dbReference type="InterPro" id="IPR008271">
    <property type="entry name" value="Ser/Thr_kinase_AS"/>
</dbReference>
<dbReference type="Gene3D" id="1.10.510.10">
    <property type="entry name" value="Transferase(Phosphotransferase) domain 1"/>
    <property type="match status" value="1"/>
</dbReference>
<feature type="region of interest" description="Disordered" evidence="13">
    <location>
        <begin position="166"/>
        <end position="201"/>
    </location>
</feature>
<evidence type="ECO:0000256" key="2">
    <source>
        <dbReference type="ARBA" id="ARBA00012434"/>
    </source>
</evidence>
<protein>
    <recommendedName>
        <fullName evidence="2">calcium/calmodulin-dependent protein kinase</fullName>
        <ecNumber evidence="2">2.7.11.17</ecNumber>
    </recommendedName>
</protein>
<reference evidence="15" key="1">
    <citation type="journal article" date="2021" name="Genome Biol. Evol.">
        <title>A High-Quality Reference Genome for a Parasitic Bivalve with Doubly Uniparental Inheritance (Bivalvia: Unionida).</title>
        <authorList>
            <person name="Smith C.H."/>
        </authorList>
    </citation>
    <scope>NUCLEOTIDE SEQUENCE</scope>
    <source>
        <strain evidence="15">CHS0354</strain>
    </source>
</reference>
<evidence type="ECO:0000256" key="4">
    <source>
        <dbReference type="ARBA" id="ARBA00022527"/>
    </source>
</evidence>
<feature type="region of interest" description="Disordered" evidence="13">
    <location>
        <begin position="1"/>
        <end position="33"/>
    </location>
</feature>
<keyword evidence="8 12" id="KW-0067">ATP-binding</keyword>
<feature type="compositionally biased region" description="Low complexity" evidence="13">
    <location>
        <begin position="224"/>
        <end position="238"/>
    </location>
</feature>
<evidence type="ECO:0000256" key="3">
    <source>
        <dbReference type="ARBA" id="ARBA00022490"/>
    </source>
</evidence>
<dbReference type="PANTHER" id="PTHR43895:SF164">
    <property type="entry name" value="CALCIUM_CALMODULIN-DEPENDENT PROTEIN KINASE KINASE"/>
    <property type="match status" value="1"/>
</dbReference>
<dbReference type="GO" id="GO:0005737">
    <property type="term" value="C:cytoplasm"/>
    <property type="evidence" value="ECO:0007669"/>
    <property type="project" value="UniProtKB-SubCell"/>
</dbReference>
<evidence type="ECO:0000256" key="5">
    <source>
        <dbReference type="ARBA" id="ARBA00022679"/>
    </source>
</evidence>
<comment type="caution">
    <text evidence="15">The sequence shown here is derived from an EMBL/GenBank/DDBJ whole genome shotgun (WGS) entry which is preliminary data.</text>
</comment>
<dbReference type="GO" id="GO:0005524">
    <property type="term" value="F:ATP binding"/>
    <property type="evidence" value="ECO:0007669"/>
    <property type="project" value="UniProtKB-UniRule"/>
</dbReference>
<reference evidence="15" key="3">
    <citation type="submission" date="2023-05" db="EMBL/GenBank/DDBJ databases">
        <authorList>
            <person name="Smith C.H."/>
        </authorList>
    </citation>
    <scope>NUCLEOTIDE SEQUENCE</scope>
    <source>
        <strain evidence="15">CHS0354</strain>
        <tissue evidence="15">Mantle</tissue>
    </source>
</reference>
<evidence type="ECO:0000256" key="7">
    <source>
        <dbReference type="ARBA" id="ARBA00022777"/>
    </source>
</evidence>
<dbReference type="FunFam" id="1.10.510.10:FF:000571">
    <property type="entry name" value="Maternal embryonic leucine zipper kinase"/>
    <property type="match status" value="1"/>
</dbReference>
<evidence type="ECO:0000256" key="11">
    <source>
        <dbReference type="ARBA" id="ARBA00047430"/>
    </source>
</evidence>
<dbReference type="PROSITE" id="PS00108">
    <property type="entry name" value="PROTEIN_KINASE_ST"/>
    <property type="match status" value="1"/>
</dbReference>
<reference evidence="15" key="2">
    <citation type="journal article" date="2021" name="Genome Biol. Evol.">
        <title>Developing a high-quality reference genome for a parasitic bivalve with doubly uniparental inheritance (Bivalvia: Unionida).</title>
        <authorList>
            <person name="Smith C.H."/>
        </authorList>
    </citation>
    <scope>NUCLEOTIDE SEQUENCE</scope>
    <source>
        <strain evidence="15">CHS0354</strain>
        <tissue evidence="15">Mantle</tissue>
    </source>
</reference>
<feature type="region of interest" description="Disordered" evidence="13">
    <location>
        <begin position="223"/>
        <end position="255"/>
    </location>
</feature>
<evidence type="ECO:0000256" key="8">
    <source>
        <dbReference type="ARBA" id="ARBA00022840"/>
    </source>
</evidence>
<dbReference type="SUPFAM" id="SSF56112">
    <property type="entry name" value="Protein kinase-like (PK-like)"/>
    <property type="match status" value="1"/>
</dbReference>
<keyword evidence="6 12" id="KW-0547">Nucleotide-binding</keyword>
<dbReference type="PANTHER" id="PTHR43895">
    <property type="entry name" value="CALCIUM/CALMODULIN-DEPENDENT PROTEIN KINASE KINASE-RELATED"/>
    <property type="match status" value="1"/>
</dbReference>
<evidence type="ECO:0000256" key="10">
    <source>
        <dbReference type="ARBA" id="ARBA00047307"/>
    </source>
</evidence>
<keyword evidence="9" id="KW-0112">Calmodulin-binding</keyword>
<dbReference type="SMART" id="SM00220">
    <property type="entry name" value="S_TKc"/>
    <property type="match status" value="1"/>
</dbReference>
<dbReference type="FunFam" id="3.30.200.20:FF:000429">
    <property type="entry name" value="Calcium/calmodulin-dependent protein kinase kinase"/>
    <property type="match status" value="1"/>
</dbReference>
<feature type="compositionally biased region" description="Polar residues" evidence="13">
    <location>
        <begin position="106"/>
        <end position="121"/>
    </location>
</feature>
<dbReference type="GO" id="GO:0005634">
    <property type="term" value="C:nucleus"/>
    <property type="evidence" value="ECO:0007669"/>
    <property type="project" value="UniProtKB-ARBA"/>
</dbReference>
<evidence type="ECO:0000256" key="9">
    <source>
        <dbReference type="ARBA" id="ARBA00022860"/>
    </source>
</evidence>
<keyword evidence="16" id="KW-1185">Reference proteome</keyword>
<feature type="compositionally biased region" description="Polar residues" evidence="13">
    <location>
        <begin position="184"/>
        <end position="196"/>
    </location>
</feature>
<feature type="region of interest" description="Disordered" evidence="13">
    <location>
        <begin position="88"/>
        <end position="121"/>
    </location>
</feature>
<keyword evidence="5" id="KW-0808">Transferase</keyword>
<keyword evidence="3" id="KW-0963">Cytoplasm</keyword>
<feature type="binding site" evidence="12">
    <location>
        <position position="305"/>
    </location>
    <ligand>
        <name>ATP</name>
        <dbReference type="ChEBI" id="CHEBI:30616"/>
    </ligand>
</feature>
<dbReference type="InterPro" id="IPR000719">
    <property type="entry name" value="Prot_kinase_dom"/>
</dbReference>
<feature type="compositionally biased region" description="Basic and acidic residues" evidence="13">
    <location>
        <begin position="596"/>
        <end position="608"/>
    </location>
</feature>
<feature type="compositionally biased region" description="Low complexity" evidence="13">
    <location>
        <begin position="168"/>
        <end position="183"/>
    </location>
</feature>
<sequence length="643" mass="73384">MAEKNRHFVEEQDQEDMKHKSKSLSSSESCHGDKNCAPCVSDNQKRDHISKGNVIYSFESKDYAINNREKICYGRNDKENENVVVGDKKNPEANYQTKPTKFPLNRKSSNIASDSGRSSVSETEDAYSIFGEESDGSRDLSSLRRQSITIIDATGHLDVPQQIDTIPSSQNISNSSLSVSDSNTTAQSDENSSHDSPLQHRRTPRIMYSHSEDSQVNKSRLINGSLSYSPYGSPTSSPRLRRQPTMETRRVSISESREGYTQLNQYKLKDEIGKGSYGIVKLAYNEEDDSHYAMKILSKKRLIRKAGFLGRPPPSRDGRRPPPNNPIERVYKEIAILKKLDHPNVVRLVEVVDDPEEDNLYLAFELVEKGDINPMDNPFSEDLAWSYFRDVVMGIEYLHYQKIIHRDMKPSNLLLGDDGHIKIADFGVSNEFTGTDVYLTNTAGTPHFMAPESLSEIKENFRGKALDIWAMGITLYFFLMGHCPFEDHNILALHNKILKDQVVFLEKPVISENVKDLILKMLDKNPENRITLPEIKEHPWVTKNGEHPLPTEEENCVLVTVTDEEIDNVVKHIPKLDTLILVKSILRQKSFKNPYRDNKENFKDECQKSRRSNSAPNAFHDIVRQQMMLQDGINYVIDKEFSD</sequence>
<dbReference type="Gene3D" id="3.30.200.20">
    <property type="entry name" value="Phosphorylase Kinase, domain 1"/>
    <property type="match status" value="1"/>
</dbReference>
<dbReference type="CDD" id="cd14118">
    <property type="entry name" value="STKc_CAMKK"/>
    <property type="match status" value="1"/>
</dbReference>
<dbReference type="AlphaFoldDB" id="A0AAE0SV98"/>
<keyword evidence="4" id="KW-0723">Serine/threonine-protein kinase</keyword>
<dbReference type="PROSITE" id="PS50011">
    <property type="entry name" value="PROTEIN_KINASE_DOM"/>
    <property type="match status" value="1"/>
</dbReference>
<evidence type="ECO:0000256" key="6">
    <source>
        <dbReference type="ARBA" id="ARBA00022741"/>
    </source>
</evidence>
<dbReference type="GO" id="GO:0061762">
    <property type="term" value="P:CAMKK-AMPK signaling cascade"/>
    <property type="evidence" value="ECO:0007669"/>
    <property type="project" value="TreeGrafter"/>
</dbReference>
<dbReference type="InterPro" id="IPR017441">
    <property type="entry name" value="Protein_kinase_ATP_BS"/>
</dbReference>
<dbReference type="InterPro" id="IPR011009">
    <property type="entry name" value="Kinase-like_dom_sf"/>
</dbReference>
<organism evidence="15 16">
    <name type="scientific">Potamilus streckersoni</name>
    <dbReference type="NCBI Taxonomy" id="2493646"/>
    <lineage>
        <taxon>Eukaryota</taxon>
        <taxon>Metazoa</taxon>
        <taxon>Spiralia</taxon>
        <taxon>Lophotrochozoa</taxon>
        <taxon>Mollusca</taxon>
        <taxon>Bivalvia</taxon>
        <taxon>Autobranchia</taxon>
        <taxon>Heteroconchia</taxon>
        <taxon>Palaeoheterodonta</taxon>
        <taxon>Unionida</taxon>
        <taxon>Unionoidea</taxon>
        <taxon>Unionidae</taxon>
        <taxon>Ambleminae</taxon>
        <taxon>Lampsilini</taxon>
        <taxon>Potamilus</taxon>
    </lineage>
</organism>
<gene>
    <name evidence="15" type="ORF">CHS0354_026602</name>
</gene>
<dbReference type="EMBL" id="JAEAOA010001585">
    <property type="protein sequence ID" value="KAK3598345.1"/>
    <property type="molecule type" value="Genomic_DNA"/>
</dbReference>